<dbReference type="AlphaFoldDB" id="X1J199"/>
<evidence type="ECO:0008006" key="3">
    <source>
        <dbReference type="Google" id="ProtNLM"/>
    </source>
</evidence>
<dbReference type="InterPro" id="IPR000989">
    <property type="entry name" value="Rep"/>
</dbReference>
<dbReference type="Pfam" id="PF01446">
    <property type="entry name" value="Rep_1"/>
    <property type="match status" value="1"/>
</dbReference>
<accession>X1J199</accession>
<organism evidence="2">
    <name type="scientific">marine sediment metagenome</name>
    <dbReference type="NCBI Taxonomy" id="412755"/>
    <lineage>
        <taxon>unclassified sequences</taxon>
        <taxon>metagenomes</taxon>
        <taxon>ecological metagenomes</taxon>
    </lineage>
</organism>
<dbReference type="GO" id="GO:0003677">
    <property type="term" value="F:DNA binding"/>
    <property type="evidence" value="ECO:0007669"/>
    <property type="project" value="InterPro"/>
</dbReference>
<protein>
    <recommendedName>
        <fullName evidence="3">Replication protein</fullName>
    </recommendedName>
</protein>
<name>X1J199_9ZZZZ</name>
<gene>
    <name evidence="2" type="ORF">S03H2_46062</name>
</gene>
<dbReference type="GO" id="GO:0006260">
    <property type="term" value="P:DNA replication"/>
    <property type="evidence" value="ECO:0007669"/>
    <property type="project" value="UniProtKB-KW"/>
</dbReference>
<dbReference type="EMBL" id="BARU01028892">
    <property type="protein sequence ID" value="GAH75295.1"/>
    <property type="molecule type" value="Genomic_DNA"/>
</dbReference>
<sequence>AEIISRLVAAMVDFSRPLQMTLTVKSRDEDLGDQLRSVRQAFRRLRQRPEWKSRVARGWYTFEITLNPTTRLWHPHVHVLFDGKYFPQQMLSRLWHECTDDSKIVWVADVKSLHNAAHELAQYLGKPAHVEGLTPMEIRTYTDATKGTRMIQSFGGVAKPTAPKADREPLPVGRCFDYRLDRVVHLAQRGCAMALELAAAIADRWILYAPYIYDRVPELMPEDLRTRLEELRARGLTKVRVGPLLKIPDADQVTVMDREICRLFTEL</sequence>
<comment type="caution">
    <text evidence="2">The sequence shown here is derived from an EMBL/GenBank/DDBJ whole genome shotgun (WGS) entry which is preliminary data.</text>
</comment>
<evidence type="ECO:0000256" key="1">
    <source>
        <dbReference type="ARBA" id="ARBA00022705"/>
    </source>
</evidence>
<keyword evidence="1" id="KW-0235">DNA replication</keyword>
<reference evidence="2" key="1">
    <citation type="journal article" date="2014" name="Front. Microbiol.">
        <title>High frequency of phylogenetically diverse reductive dehalogenase-homologous genes in deep subseafloor sedimentary metagenomes.</title>
        <authorList>
            <person name="Kawai M."/>
            <person name="Futagami T."/>
            <person name="Toyoda A."/>
            <person name="Takaki Y."/>
            <person name="Nishi S."/>
            <person name="Hori S."/>
            <person name="Arai W."/>
            <person name="Tsubouchi T."/>
            <person name="Morono Y."/>
            <person name="Uchiyama I."/>
            <person name="Ito T."/>
            <person name="Fujiyama A."/>
            <person name="Inagaki F."/>
            <person name="Takami H."/>
        </authorList>
    </citation>
    <scope>NUCLEOTIDE SEQUENCE</scope>
    <source>
        <strain evidence="2">Expedition CK06-06</strain>
    </source>
</reference>
<feature type="non-terminal residue" evidence="2">
    <location>
        <position position="267"/>
    </location>
</feature>
<evidence type="ECO:0000313" key="2">
    <source>
        <dbReference type="EMBL" id="GAH75295.1"/>
    </source>
</evidence>
<feature type="non-terminal residue" evidence="2">
    <location>
        <position position="1"/>
    </location>
</feature>
<proteinExistence type="predicted"/>